<dbReference type="InterPro" id="IPR013325">
    <property type="entry name" value="RNA_pol_sigma_r2"/>
</dbReference>
<dbReference type="SUPFAM" id="SSF88946">
    <property type="entry name" value="Sigma2 domain of RNA polymerase sigma factors"/>
    <property type="match status" value="1"/>
</dbReference>
<proteinExistence type="predicted"/>
<name>A0ABX7IBY8_9BACT</name>
<evidence type="ECO:0000313" key="1">
    <source>
        <dbReference type="EMBL" id="QRR02658.1"/>
    </source>
</evidence>
<dbReference type="Gene3D" id="1.10.1740.10">
    <property type="match status" value="1"/>
</dbReference>
<dbReference type="EMBL" id="CP056775">
    <property type="protein sequence ID" value="QRR02658.1"/>
    <property type="molecule type" value="Genomic_DNA"/>
</dbReference>
<organism evidence="1 2">
    <name type="scientific">Dyadobacter sandarakinus</name>
    <dbReference type="NCBI Taxonomy" id="2747268"/>
    <lineage>
        <taxon>Bacteria</taxon>
        <taxon>Pseudomonadati</taxon>
        <taxon>Bacteroidota</taxon>
        <taxon>Cytophagia</taxon>
        <taxon>Cytophagales</taxon>
        <taxon>Spirosomataceae</taxon>
        <taxon>Dyadobacter</taxon>
    </lineage>
</organism>
<dbReference type="Proteomes" id="UP000612680">
    <property type="component" value="Chromosome"/>
</dbReference>
<sequence>MTALPDRQMISKVSQGDEVAFGQLCAYFRDPAFRLCSDVLKDEAAAQGIITDVFAGIWADRLRLLQEENFQAYLFVKLRNQLFHQMAGYAGADSREKYMQKMLAMGRHED</sequence>
<evidence type="ECO:0000313" key="2">
    <source>
        <dbReference type="Proteomes" id="UP000612680"/>
    </source>
</evidence>
<protein>
    <submittedName>
        <fullName evidence="1">RNA polymerase subunit sigma-24</fullName>
    </submittedName>
</protein>
<keyword evidence="2" id="KW-1185">Reference proteome</keyword>
<gene>
    <name evidence="1" type="ORF">HWI92_17930</name>
</gene>
<accession>A0ABX7IBY8</accession>
<reference evidence="1 2" key="1">
    <citation type="submission" date="2020-06" db="EMBL/GenBank/DDBJ databases">
        <title>Dyadobacter sandarakinus sp. nov., isolated from the soil of the Arctic Yellow River Station.</title>
        <authorList>
            <person name="Zhang Y."/>
            <person name="Peng F."/>
        </authorList>
    </citation>
    <scope>NUCLEOTIDE SEQUENCE [LARGE SCALE GENOMIC DNA]</scope>
    <source>
        <strain evidence="1 2">Q3-56</strain>
    </source>
</reference>
<dbReference type="RefSeq" id="WP_204657830.1">
    <property type="nucleotide sequence ID" value="NZ_CP056775.1"/>
</dbReference>